<sequence>MYKSLVIVLLFAVLVNATKPKGPPPGGDGVPPGFAKVLSGKYQSVLDQLKKVFKDAKEKHHPPKKSEIDKIMKKVDKKTLAKLPKLPKQPKD</sequence>
<keyword evidence="3" id="KW-1185">Reference proteome</keyword>
<dbReference type="EMBL" id="JAKKPZ010000527">
    <property type="protein sequence ID" value="KAI1694303.1"/>
    <property type="molecule type" value="Genomic_DNA"/>
</dbReference>
<dbReference type="Proteomes" id="UP001201812">
    <property type="component" value="Unassembled WGS sequence"/>
</dbReference>
<accession>A0AAD4MHM1</accession>
<evidence type="ECO:0000313" key="3">
    <source>
        <dbReference type="Proteomes" id="UP001201812"/>
    </source>
</evidence>
<evidence type="ECO:0000313" key="2">
    <source>
        <dbReference type="EMBL" id="KAI1694303.1"/>
    </source>
</evidence>
<keyword evidence="1" id="KW-0732">Signal</keyword>
<reference evidence="2" key="1">
    <citation type="submission" date="2022-01" db="EMBL/GenBank/DDBJ databases">
        <title>Genome Sequence Resource for Two Populations of Ditylenchus destructor, the Migratory Endoparasitic Phytonematode.</title>
        <authorList>
            <person name="Zhang H."/>
            <person name="Lin R."/>
            <person name="Xie B."/>
        </authorList>
    </citation>
    <scope>NUCLEOTIDE SEQUENCE</scope>
    <source>
        <strain evidence="2">BazhouSP</strain>
    </source>
</reference>
<feature type="chain" id="PRO_5042135108" evidence="1">
    <location>
        <begin position="18"/>
        <end position="92"/>
    </location>
</feature>
<comment type="caution">
    <text evidence="2">The sequence shown here is derived from an EMBL/GenBank/DDBJ whole genome shotgun (WGS) entry which is preliminary data.</text>
</comment>
<protein>
    <submittedName>
        <fullName evidence="2">Uncharacterized protein</fullName>
    </submittedName>
</protein>
<organism evidence="2 3">
    <name type="scientific">Ditylenchus destructor</name>
    <dbReference type="NCBI Taxonomy" id="166010"/>
    <lineage>
        <taxon>Eukaryota</taxon>
        <taxon>Metazoa</taxon>
        <taxon>Ecdysozoa</taxon>
        <taxon>Nematoda</taxon>
        <taxon>Chromadorea</taxon>
        <taxon>Rhabditida</taxon>
        <taxon>Tylenchina</taxon>
        <taxon>Tylenchomorpha</taxon>
        <taxon>Sphaerularioidea</taxon>
        <taxon>Anguinidae</taxon>
        <taxon>Anguininae</taxon>
        <taxon>Ditylenchus</taxon>
    </lineage>
</organism>
<proteinExistence type="predicted"/>
<evidence type="ECO:0000256" key="1">
    <source>
        <dbReference type="SAM" id="SignalP"/>
    </source>
</evidence>
<name>A0AAD4MHM1_9BILA</name>
<gene>
    <name evidence="2" type="ORF">DdX_20181</name>
</gene>
<feature type="signal peptide" evidence="1">
    <location>
        <begin position="1"/>
        <end position="17"/>
    </location>
</feature>
<dbReference type="AlphaFoldDB" id="A0AAD4MHM1"/>